<dbReference type="GO" id="GO:0005375">
    <property type="term" value="F:copper ion transmembrane transporter activity"/>
    <property type="evidence" value="ECO:0007669"/>
    <property type="project" value="UniProtKB-UniRule"/>
</dbReference>
<gene>
    <name evidence="5" type="ORF">HOLleu_16980</name>
</gene>
<accession>A0A9Q1C6I4</accession>
<keyword evidence="4" id="KW-0187">Copper transport</keyword>
<dbReference type="OrthoDB" id="161814at2759"/>
<evidence type="ECO:0000256" key="3">
    <source>
        <dbReference type="ARBA" id="ARBA00023136"/>
    </source>
</evidence>
<dbReference type="AlphaFoldDB" id="A0A9Q1C6I4"/>
<name>A0A9Q1C6I4_HOLLE</name>
<dbReference type="PANTHER" id="PTHR12483:SF115">
    <property type="entry name" value="COPPER TRANSPORT PROTEIN"/>
    <property type="match status" value="1"/>
</dbReference>
<dbReference type="EMBL" id="JAIZAY010000007">
    <property type="protein sequence ID" value="KAJ8039310.1"/>
    <property type="molecule type" value="Genomic_DNA"/>
</dbReference>
<comment type="caution">
    <text evidence="5">The sequence shown here is derived from an EMBL/GenBank/DDBJ whole genome shotgun (WGS) entry which is preliminary data.</text>
</comment>
<evidence type="ECO:0000256" key="4">
    <source>
        <dbReference type="RuleBase" id="RU367022"/>
    </source>
</evidence>
<comment type="similarity">
    <text evidence="4">Belongs to the copper transporter (Ctr) (TC 1.A.56) family. SLC31A subfamily.</text>
</comment>
<keyword evidence="1 4" id="KW-0812">Transmembrane</keyword>
<organism evidence="5 6">
    <name type="scientific">Holothuria leucospilota</name>
    <name type="common">Black long sea cucumber</name>
    <name type="synonym">Mertensiothuria leucospilota</name>
    <dbReference type="NCBI Taxonomy" id="206669"/>
    <lineage>
        <taxon>Eukaryota</taxon>
        <taxon>Metazoa</taxon>
        <taxon>Echinodermata</taxon>
        <taxon>Eleutherozoa</taxon>
        <taxon>Echinozoa</taxon>
        <taxon>Holothuroidea</taxon>
        <taxon>Aspidochirotacea</taxon>
        <taxon>Aspidochirotida</taxon>
        <taxon>Holothuriidae</taxon>
        <taxon>Holothuria</taxon>
    </lineage>
</organism>
<keyword evidence="3 4" id="KW-0472">Membrane</keyword>
<dbReference type="Pfam" id="PF04145">
    <property type="entry name" value="Ctr"/>
    <property type="match status" value="1"/>
</dbReference>
<keyword evidence="4" id="KW-0813">Transport</keyword>
<dbReference type="GO" id="GO:0016020">
    <property type="term" value="C:membrane"/>
    <property type="evidence" value="ECO:0007669"/>
    <property type="project" value="UniProtKB-SubCell"/>
</dbReference>
<dbReference type="Proteomes" id="UP001152320">
    <property type="component" value="Chromosome 7"/>
</dbReference>
<dbReference type="PANTHER" id="PTHR12483">
    <property type="entry name" value="SOLUTE CARRIER FAMILY 31 COPPER TRANSPORTERS"/>
    <property type="match status" value="1"/>
</dbReference>
<dbReference type="InterPro" id="IPR007274">
    <property type="entry name" value="Cop_transporter"/>
</dbReference>
<keyword evidence="4" id="KW-0406">Ion transport</keyword>
<evidence type="ECO:0000256" key="1">
    <source>
        <dbReference type="ARBA" id="ARBA00022692"/>
    </source>
</evidence>
<feature type="transmembrane region" description="Helical" evidence="4">
    <location>
        <begin position="134"/>
        <end position="153"/>
    </location>
</feature>
<evidence type="ECO:0000256" key="2">
    <source>
        <dbReference type="ARBA" id="ARBA00022989"/>
    </source>
</evidence>
<keyword evidence="4" id="KW-0186">Copper</keyword>
<keyword evidence="2 4" id="KW-1133">Transmembrane helix</keyword>
<sequence>MMMMVTPMMMMMPMMMMDDMFFRFEVETTILFEFWKVETVSGLFFSCVVVFLLALLFEGLKVFRLRLGAIQTPDAKETKEKSESTEKSPILEEEENDNSLPFLSWGHLFQTCCHVVQVSVAYALMLIVMTYNAWLAISVLLGAGFGFYFFGWMSKVSSLTTNKKE</sequence>
<evidence type="ECO:0000313" key="6">
    <source>
        <dbReference type="Proteomes" id="UP001152320"/>
    </source>
</evidence>
<keyword evidence="6" id="KW-1185">Reference proteome</keyword>
<protein>
    <recommendedName>
        <fullName evidence="4">Copper transport protein</fullName>
    </recommendedName>
</protein>
<evidence type="ECO:0000313" key="5">
    <source>
        <dbReference type="EMBL" id="KAJ8039310.1"/>
    </source>
</evidence>
<comment type="subcellular location">
    <subcellularLocation>
        <location evidence="4">Membrane</location>
        <topology evidence="4">Multi-pass membrane protein</topology>
    </subcellularLocation>
</comment>
<reference evidence="5" key="1">
    <citation type="submission" date="2021-10" db="EMBL/GenBank/DDBJ databases">
        <title>Tropical sea cucumber genome reveals ecological adaptation and Cuvierian tubules defense mechanism.</title>
        <authorList>
            <person name="Chen T."/>
        </authorList>
    </citation>
    <scope>NUCLEOTIDE SEQUENCE</scope>
    <source>
        <strain evidence="5">Nanhai2018</strain>
        <tissue evidence="5">Muscle</tissue>
    </source>
</reference>
<proteinExistence type="inferred from homology"/>